<name>A0A061GPF1_THECC</name>
<dbReference type="InParanoid" id="A0A061GPF1"/>
<evidence type="ECO:0000256" key="3">
    <source>
        <dbReference type="ARBA" id="ARBA00022989"/>
    </source>
</evidence>
<organism evidence="7 8">
    <name type="scientific">Theobroma cacao</name>
    <name type="common">Cacao</name>
    <name type="synonym">Cocoa</name>
    <dbReference type="NCBI Taxonomy" id="3641"/>
    <lineage>
        <taxon>Eukaryota</taxon>
        <taxon>Viridiplantae</taxon>
        <taxon>Streptophyta</taxon>
        <taxon>Embryophyta</taxon>
        <taxon>Tracheophyta</taxon>
        <taxon>Spermatophyta</taxon>
        <taxon>Magnoliopsida</taxon>
        <taxon>eudicotyledons</taxon>
        <taxon>Gunneridae</taxon>
        <taxon>Pentapetalae</taxon>
        <taxon>rosids</taxon>
        <taxon>malvids</taxon>
        <taxon>Malvales</taxon>
        <taxon>Malvaceae</taxon>
        <taxon>Byttnerioideae</taxon>
        <taxon>Theobroma</taxon>
    </lineage>
</organism>
<feature type="domain" description="DUF1977" evidence="6">
    <location>
        <begin position="38"/>
        <end position="111"/>
    </location>
</feature>
<evidence type="ECO:0000259" key="6">
    <source>
        <dbReference type="Pfam" id="PF09320"/>
    </source>
</evidence>
<keyword evidence="2 5" id="KW-0812">Transmembrane</keyword>
<dbReference type="STRING" id="3641.A0A061GPF1"/>
<keyword evidence="3 5" id="KW-1133">Transmembrane helix</keyword>
<protein>
    <submittedName>
        <fullName evidence="7">Heat shock protein DnaJ, N-terminal with domain of Uncharacterized protein function (DUF1977), putative</fullName>
    </submittedName>
</protein>
<dbReference type="EMBL" id="CM001887">
    <property type="protein sequence ID" value="EOY31037.1"/>
    <property type="molecule type" value="Genomic_DNA"/>
</dbReference>
<sequence length="130" mass="15050">MGVNSEMPLVTSRFLSFSICVLIQSLLGLLILILLSNFLPSSEPLYSLSRSYPYEYKMKTLKGVSYYVESTKFEQKYPANNPDRVRFEERVERDYVSVLRQNCRIEPQLQPRDLIPGTPHCDLLHKFTAA</sequence>
<dbReference type="OMA" id="HADNDNH"/>
<dbReference type="PANTHER" id="PTHR43908:SF3">
    <property type="entry name" value="AT29763P-RELATED"/>
    <property type="match status" value="1"/>
</dbReference>
<keyword evidence="8" id="KW-1185">Reference proteome</keyword>
<dbReference type="PANTHER" id="PTHR43908">
    <property type="entry name" value="AT29763P-RELATED"/>
    <property type="match status" value="1"/>
</dbReference>
<evidence type="ECO:0000313" key="7">
    <source>
        <dbReference type="EMBL" id="EOY31037.1"/>
    </source>
</evidence>
<dbReference type="InterPro" id="IPR051100">
    <property type="entry name" value="DnaJ_subfamily_B/C"/>
</dbReference>
<dbReference type="eggNOG" id="KOG0714">
    <property type="taxonomic scope" value="Eukaryota"/>
</dbReference>
<dbReference type="Proteomes" id="UP000026915">
    <property type="component" value="Chromosome 9"/>
</dbReference>
<gene>
    <name evidence="7" type="ORF">TCM_038060</name>
</gene>
<dbReference type="AlphaFoldDB" id="A0A061GPF1"/>
<evidence type="ECO:0000256" key="4">
    <source>
        <dbReference type="ARBA" id="ARBA00023136"/>
    </source>
</evidence>
<keyword evidence="7" id="KW-0346">Stress response</keyword>
<comment type="subcellular location">
    <subcellularLocation>
        <location evidence="1">Membrane</location>
        <topology evidence="1">Single-pass membrane protein</topology>
    </subcellularLocation>
</comment>
<accession>A0A061GPF1</accession>
<proteinExistence type="predicted"/>
<dbReference type="GO" id="GO:0071218">
    <property type="term" value="P:cellular response to misfolded protein"/>
    <property type="evidence" value="ECO:0000318"/>
    <property type="project" value="GO_Central"/>
</dbReference>
<dbReference type="Gramene" id="EOY31037">
    <property type="protein sequence ID" value="EOY31037"/>
    <property type="gene ID" value="TCM_038060"/>
</dbReference>
<dbReference type="GO" id="GO:0030544">
    <property type="term" value="F:Hsp70 protein binding"/>
    <property type="evidence" value="ECO:0000318"/>
    <property type="project" value="GO_Central"/>
</dbReference>
<keyword evidence="4 5" id="KW-0472">Membrane</keyword>
<evidence type="ECO:0000313" key="8">
    <source>
        <dbReference type="Proteomes" id="UP000026915"/>
    </source>
</evidence>
<dbReference type="InterPro" id="IPR015399">
    <property type="entry name" value="DUF1977_DnaJ-like"/>
</dbReference>
<evidence type="ECO:0000256" key="5">
    <source>
        <dbReference type="SAM" id="Phobius"/>
    </source>
</evidence>
<evidence type="ECO:0000256" key="2">
    <source>
        <dbReference type="ARBA" id="ARBA00022692"/>
    </source>
</evidence>
<reference evidence="7 8" key="1">
    <citation type="journal article" date="2013" name="Genome Biol.">
        <title>The genome sequence of the most widely cultivated cacao type and its use to identify candidate genes regulating pod color.</title>
        <authorList>
            <person name="Motamayor J.C."/>
            <person name="Mockaitis K."/>
            <person name="Schmutz J."/>
            <person name="Haiminen N."/>
            <person name="Iii D.L."/>
            <person name="Cornejo O."/>
            <person name="Findley S.D."/>
            <person name="Zheng P."/>
            <person name="Utro F."/>
            <person name="Royaert S."/>
            <person name="Saski C."/>
            <person name="Jenkins J."/>
            <person name="Podicheti R."/>
            <person name="Zhao M."/>
            <person name="Scheffler B.E."/>
            <person name="Stack J.C."/>
            <person name="Feltus F.A."/>
            <person name="Mustiga G.M."/>
            <person name="Amores F."/>
            <person name="Phillips W."/>
            <person name="Marelli J.P."/>
            <person name="May G.D."/>
            <person name="Shapiro H."/>
            <person name="Ma J."/>
            <person name="Bustamante C.D."/>
            <person name="Schnell R.J."/>
            <person name="Main D."/>
            <person name="Gilbert D."/>
            <person name="Parida L."/>
            <person name="Kuhn D.N."/>
        </authorList>
    </citation>
    <scope>NUCLEOTIDE SEQUENCE [LARGE SCALE GENOMIC DNA]</scope>
    <source>
        <strain evidence="8">cv. Matina 1-6</strain>
    </source>
</reference>
<evidence type="ECO:0000256" key="1">
    <source>
        <dbReference type="ARBA" id="ARBA00004167"/>
    </source>
</evidence>
<dbReference type="Pfam" id="PF09320">
    <property type="entry name" value="DUF1977"/>
    <property type="match status" value="1"/>
</dbReference>
<dbReference type="HOGENOM" id="CLU_1941906_0_0_1"/>
<feature type="transmembrane region" description="Helical" evidence="5">
    <location>
        <begin position="14"/>
        <end position="35"/>
    </location>
</feature>
<dbReference type="GO" id="GO:0005789">
    <property type="term" value="C:endoplasmic reticulum membrane"/>
    <property type="evidence" value="ECO:0000318"/>
    <property type="project" value="GO_Central"/>
</dbReference>